<keyword evidence="2" id="KW-1185">Reference proteome</keyword>
<accession>A0ABR2ZVA3</accession>
<organism evidence="1 2">
    <name type="scientific">Marasmius tenuissimus</name>
    <dbReference type="NCBI Taxonomy" id="585030"/>
    <lineage>
        <taxon>Eukaryota</taxon>
        <taxon>Fungi</taxon>
        <taxon>Dikarya</taxon>
        <taxon>Basidiomycota</taxon>
        <taxon>Agaricomycotina</taxon>
        <taxon>Agaricomycetes</taxon>
        <taxon>Agaricomycetidae</taxon>
        <taxon>Agaricales</taxon>
        <taxon>Marasmiineae</taxon>
        <taxon>Marasmiaceae</taxon>
        <taxon>Marasmius</taxon>
    </lineage>
</organism>
<dbReference type="Proteomes" id="UP001437256">
    <property type="component" value="Unassembled WGS sequence"/>
</dbReference>
<comment type="caution">
    <text evidence="1">The sequence shown here is derived from an EMBL/GenBank/DDBJ whole genome shotgun (WGS) entry which is preliminary data.</text>
</comment>
<evidence type="ECO:0000313" key="1">
    <source>
        <dbReference type="EMBL" id="KAL0064719.1"/>
    </source>
</evidence>
<evidence type="ECO:0008006" key="3">
    <source>
        <dbReference type="Google" id="ProtNLM"/>
    </source>
</evidence>
<reference evidence="1 2" key="1">
    <citation type="submission" date="2024-05" db="EMBL/GenBank/DDBJ databases">
        <title>A draft genome resource for the thread blight pathogen Marasmius tenuissimus strain MS-2.</title>
        <authorList>
            <person name="Yulfo-Soto G.E."/>
            <person name="Baruah I.K."/>
            <person name="Amoako-Attah I."/>
            <person name="Bukari Y."/>
            <person name="Meinhardt L.W."/>
            <person name="Bailey B.A."/>
            <person name="Cohen S.P."/>
        </authorList>
    </citation>
    <scope>NUCLEOTIDE SEQUENCE [LARGE SCALE GENOMIC DNA]</scope>
    <source>
        <strain evidence="1 2">MS-2</strain>
    </source>
</reference>
<sequence>MHTGCFKILRSILDLEDDNSAKELADFYQIGEILGQCLADNDHGRFKGVRYEAVGEKINLRPYWFRGYKLGKAHDHVVFDYNQLIADGKQWLITRPDVFSRLHRVVDHAKRIAPFGGREPVPGTDILTSQPFPIMNLLVSYLSAASFVRLTSTCKYLRFHALTSFKPYARKFLVEEFPWAFPTRLEFDMIKQNKAVLDAMASPDLEICGPECDWLGYLSMVHSPKSKSMRTRRYIWSVCVELKREYDDQLTAKEEGDPEGWFYTYPEGWGPGAKAVPTSRRTELEKIAVQMSMMNQMGNGGMARINMAGMKMM</sequence>
<name>A0ABR2ZVA3_9AGAR</name>
<gene>
    <name evidence="1" type="ORF">AAF712_008265</name>
</gene>
<proteinExistence type="predicted"/>
<evidence type="ECO:0000313" key="2">
    <source>
        <dbReference type="Proteomes" id="UP001437256"/>
    </source>
</evidence>
<dbReference type="EMBL" id="JBBXMP010000057">
    <property type="protein sequence ID" value="KAL0064719.1"/>
    <property type="molecule type" value="Genomic_DNA"/>
</dbReference>
<protein>
    <recommendedName>
        <fullName evidence="3">F-box domain-containing protein</fullName>
    </recommendedName>
</protein>